<dbReference type="SUPFAM" id="SSF56112">
    <property type="entry name" value="Protein kinase-like (PK-like)"/>
    <property type="match status" value="1"/>
</dbReference>
<dbReference type="Proteomes" id="UP000647339">
    <property type="component" value="Unassembled WGS sequence"/>
</dbReference>
<accession>A0ABQ1V167</accession>
<comment type="caution">
    <text evidence="2">The sequence shown here is derived from an EMBL/GenBank/DDBJ whole genome shotgun (WGS) entry which is preliminary data.</text>
</comment>
<sequence length="361" mass="41042">MVFHSTTDNVMTIIGQLLESYGHGTLDAKVSRYGSGHIHKTFLVDSPKAQFILQSFNQKVFPYPDRIAGNLQLVKDHLREDELDFELPLPMKTTKGSLFSEHGEHFYRLFPFVSGKCIDKVTNPEQAYLAARAFGGFIKGCSSIKLDGMQEVIEGFHDLALRYRQFENALKNTQLNLEGEVKEWVDFYKKQVLLVRKFKRFAETLPLRVTHNDTKINNVIYAQDFSKINAVIDLDTVMTGYVFYDFGDLVRTVACTEEEASTDWLNIDVDLGKYAALLKGFGEALNGELTDQEKESLPFGGEMMACIMGLRFLTDYLNGNIYYPISYPDQNLHRAKNQGLLLRALQSKREEIATLAEKELG</sequence>
<protein>
    <submittedName>
        <fullName evidence="2">Aminoglycoside phosphotransferase</fullName>
    </submittedName>
</protein>
<dbReference type="PANTHER" id="PTHR21064:SF5">
    <property type="entry name" value="SLR1880 PROTEIN"/>
    <property type="match status" value="1"/>
</dbReference>
<dbReference type="Gene3D" id="3.90.1200.10">
    <property type="match status" value="1"/>
</dbReference>
<dbReference type="InterPro" id="IPR011009">
    <property type="entry name" value="Kinase-like_dom_sf"/>
</dbReference>
<evidence type="ECO:0000313" key="3">
    <source>
        <dbReference type="Proteomes" id="UP000647339"/>
    </source>
</evidence>
<gene>
    <name evidence="2" type="ORF">GCM10011339_20900</name>
</gene>
<dbReference type="PANTHER" id="PTHR21064">
    <property type="entry name" value="AMINOGLYCOSIDE PHOSPHOTRANSFERASE DOMAIN-CONTAINING PROTEIN-RELATED"/>
    <property type="match status" value="1"/>
</dbReference>
<dbReference type="RefSeq" id="WP_137401431.1">
    <property type="nucleotide sequence ID" value="NZ_BMIU01000009.1"/>
</dbReference>
<organism evidence="2 3">
    <name type="scientific">Echinicola rosea</name>
    <dbReference type="NCBI Taxonomy" id="1807691"/>
    <lineage>
        <taxon>Bacteria</taxon>
        <taxon>Pseudomonadati</taxon>
        <taxon>Bacteroidota</taxon>
        <taxon>Cytophagia</taxon>
        <taxon>Cytophagales</taxon>
        <taxon>Cyclobacteriaceae</taxon>
        <taxon>Echinicola</taxon>
    </lineage>
</organism>
<keyword evidence="3" id="KW-1185">Reference proteome</keyword>
<evidence type="ECO:0000259" key="1">
    <source>
        <dbReference type="Pfam" id="PF01636"/>
    </source>
</evidence>
<name>A0ABQ1V167_9BACT</name>
<dbReference type="EMBL" id="BMIU01000009">
    <property type="protein sequence ID" value="GGF32531.1"/>
    <property type="molecule type" value="Genomic_DNA"/>
</dbReference>
<proteinExistence type="predicted"/>
<feature type="domain" description="Aminoglycoside phosphotransferase" evidence="1">
    <location>
        <begin position="30"/>
        <end position="260"/>
    </location>
</feature>
<reference evidence="3" key="1">
    <citation type="journal article" date="2019" name="Int. J. Syst. Evol. Microbiol.">
        <title>The Global Catalogue of Microorganisms (GCM) 10K type strain sequencing project: providing services to taxonomists for standard genome sequencing and annotation.</title>
        <authorList>
            <consortium name="The Broad Institute Genomics Platform"/>
            <consortium name="The Broad Institute Genome Sequencing Center for Infectious Disease"/>
            <person name="Wu L."/>
            <person name="Ma J."/>
        </authorList>
    </citation>
    <scope>NUCLEOTIDE SEQUENCE [LARGE SCALE GENOMIC DNA]</scope>
    <source>
        <strain evidence="3">CGMCC 1.15407</strain>
    </source>
</reference>
<evidence type="ECO:0000313" key="2">
    <source>
        <dbReference type="EMBL" id="GGF32531.1"/>
    </source>
</evidence>
<dbReference type="InterPro" id="IPR050249">
    <property type="entry name" value="Pseudomonas-type_ThrB"/>
</dbReference>
<dbReference type="InterPro" id="IPR002575">
    <property type="entry name" value="Aminoglycoside_PTrfase"/>
</dbReference>
<dbReference type="Pfam" id="PF01636">
    <property type="entry name" value="APH"/>
    <property type="match status" value="1"/>
</dbReference>